<sequence length="149" mass="16638">MKEYKTDTKQFTLKKTKSNFKQCKIKSSADGRDFAAKFYHEDIAVFESMFCIFLNNANNTTGWCKISQGGLSGTVVDPILIGKYAIESLAKSVILVHNHPSGTLKPSQSDLQITTKIKKTLDIFDCKVLDHLIMVEGGNYYSFADEGIL</sequence>
<dbReference type="GO" id="GO:0006508">
    <property type="term" value="P:proteolysis"/>
    <property type="evidence" value="ECO:0007669"/>
    <property type="project" value="UniProtKB-KW"/>
</dbReference>
<organism evidence="7 8">
    <name type="scientific">Tenacibaculum phage Gundel_1</name>
    <dbReference type="NCBI Taxonomy" id="2745672"/>
    <lineage>
        <taxon>Viruses</taxon>
        <taxon>Duplodnaviria</taxon>
        <taxon>Heunggongvirae</taxon>
        <taxon>Uroviricota</taxon>
        <taxon>Caudoviricetes</taxon>
        <taxon>Pachyviridae</taxon>
        <taxon>Gundelvirus</taxon>
        <taxon>Gundelvirus Gundel</taxon>
    </lineage>
</organism>
<dbReference type="CDD" id="cd08071">
    <property type="entry name" value="MPN_DUF2466"/>
    <property type="match status" value="1"/>
</dbReference>
<proteinExistence type="predicted"/>
<evidence type="ECO:0000259" key="6">
    <source>
        <dbReference type="PROSITE" id="PS50249"/>
    </source>
</evidence>
<dbReference type="PANTHER" id="PTHR30471">
    <property type="entry name" value="DNA REPAIR PROTEIN RADC"/>
    <property type="match status" value="1"/>
</dbReference>
<gene>
    <name evidence="7" type="ORF">Gundel1_2</name>
</gene>
<dbReference type="InterPro" id="IPR020891">
    <property type="entry name" value="UPF0758_CS"/>
</dbReference>
<dbReference type="PROSITE" id="PS50249">
    <property type="entry name" value="MPN"/>
    <property type="match status" value="1"/>
</dbReference>
<evidence type="ECO:0000256" key="2">
    <source>
        <dbReference type="ARBA" id="ARBA00022723"/>
    </source>
</evidence>
<dbReference type="Pfam" id="PF04002">
    <property type="entry name" value="RadC"/>
    <property type="match status" value="1"/>
</dbReference>
<evidence type="ECO:0000256" key="5">
    <source>
        <dbReference type="ARBA" id="ARBA00023049"/>
    </source>
</evidence>
<dbReference type="GO" id="GO:0046872">
    <property type="term" value="F:metal ion binding"/>
    <property type="evidence" value="ECO:0007669"/>
    <property type="project" value="UniProtKB-KW"/>
</dbReference>
<dbReference type="InterPro" id="IPR001405">
    <property type="entry name" value="UPF0758"/>
</dbReference>
<keyword evidence="4" id="KW-0862">Zinc</keyword>
<keyword evidence="3" id="KW-0378">Hydrolase</keyword>
<evidence type="ECO:0000313" key="7">
    <source>
        <dbReference type="EMBL" id="QQV91450.1"/>
    </source>
</evidence>
<name>A0A8E5E9S1_9CAUD</name>
<evidence type="ECO:0000313" key="8">
    <source>
        <dbReference type="Proteomes" id="UP000693868"/>
    </source>
</evidence>
<evidence type="ECO:0000256" key="4">
    <source>
        <dbReference type="ARBA" id="ARBA00022833"/>
    </source>
</evidence>
<dbReference type="PANTHER" id="PTHR30471:SF3">
    <property type="entry name" value="UPF0758 PROTEIN YEES-RELATED"/>
    <property type="match status" value="1"/>
</dbReference>
<keyword evidence="2" id="KW-0479">Metal-binding</keyword>
<dbReference type="EMBL" id="MT732474">
    <property type="protein sequence ID" value="QQV91450.1"/>
    <property type="molecule type" value="Genomic_DNA"/>
</dbReference>
<dbReference type="Proteomes" id="UP000693868">
    <property type="component" value="Segment"/>
</dbReference>
<dbReference type="PROSITE" id="PS01302">
    <property type="entry name" value="UPF0758"/>
    <property type="match status" value="1"/>
</dbReference>
<keyword evidence="1" id="KW-0645">Protease</keyword>
<evidence type="ECO:0000256" key="3">
    <source>
        <dbReference type="ARBA" id="ARBA00022801"/>
    </source>
</evidence>
<keyword evidence="8" id="KW-1185">Reference proteome</keyword>
<dbReference type="Gene3D" id="3.40.140.10">
    <property type="entry name" value="Cytidine Deaminase, domain 2"/>
    <property type="match status" value="1"/>
</dbReference>
<reference evidence="7" key="1">
    <citation type="submission" date="2020-07" db="EMBL/GenBank/DDBJ databases">
        <title>Highly diverse flavobacterial phages as mortality factor during North Sea spring blooms.</title>
        <authorList>
            <person name="Bartlau N."/>
            <person name="Wichels A."/>
            <person name="Krohne G."/>
            <person name="Adriaenssens E.M."/>
            <person name="Heins A."/>
            <person name="Fuchs B.M."/>
            <person name="Amann R."/>
            <person name="Moraru C."/>
        </authorList>
    </citation>
    <scope>NUCLEOTIDE SEQUENCE</scope>
</reference>
<evidence type="ECO:0000256" key="1">
    <source>
        <dbReference type="ARBA" id="ARBA00022670"/>
    </source>
</evidence>
<keyword evidence="5" id="KW-0482">Metalloprotease</keyword>
<dbReference type="InterPro" id="IPR037518">
    <property type="entry name" value="MPN"/>
</dbReference>
<dbReference type="InterPro" id="IPR025657">
    <property type="entry name" value="RadC_JAB"/>
</dbReference>
<accession>A0A8E5E9S1</accession>
<protein>
    <submittedName>
        <fullName evidence="7">JAB domain-containing protein</fullName>
    </submittedName>
</protein>
<dbReference type="GO" id="GO:0008237">
    <property type="term" value="F:metallopeptidase activity"/>
    <property type="evidence" value="ECO:0007669"/>
    <property type="project" value="UniProtKB-KW"/>
</dbReference>
<feature type="domain" description="MPN" evidence="6">
    <location>
        <begin position="25"/>
        <end position="149"/>
    </location>
</feature>